<organism evidence="1 2">
    <name type="scientific">Natrarchaeobius halalkaliphilus</name>
    <dbReference type="NCBI Taxonomy" id="1679091"/>
    <lineage>
        <taxon>Archaea</taxon>
        <taxon>Methanobacteriati</taxon>
        <taxon>Methanobacteriota</taxon>
        <taxon>Stenosarchaea group</taxon>
        <taxon>Halobacteria</taxon>
        <taxon>Halobacteriales</taxon>
        <taxon>Natrialbaceae</taxon>
        <taxon>Natrarchaeobius</taxon>
    </lineage>
</organism>
<proteinExistence type="predicted"/>
<name>A0A3N6LWF3_9EURY</name>
<dbReference type="EMBL" id="REFY01000001">
    <property type="protein sequence ID" value="RQG93177.1"/>
    <property type="molecule type" value="Genomic_DNA"/>
</dbReference>
<comment type="caution">
    <text evidence="1">The sequence shown here is derived from an EMBL/GenBank/DDBJ whole genome shotgun (WGS) entry which is preliminary data.</text>
</comment>
<accession>A0A3N6LWF3</accession>
<evidence type="ECO:0000313" key="1">
    <source>
        <dbReference type="EMBL" id="RQG93177.1"/>
    </source>
</evidence>
<dbReference type="RefSeq" id="WP_124177065.1">
    <property type="nucleotide sequence ID" value="NZ_REFY01000001.1"/>
</dbReference>
<keyword evidence="2" id="KW-1185">Reference proteome</keyword>
<evidence type="ECO:0000313" key="2">
    <source>
        <dbReference type="Proteomes" id="UP000273828"/>
    </source>
</evidence>
<reference evidence="1 2" key="1">
    <citation type="submission" date="2018-10" db="EMBL/GenBank/DDBJ databases">
        <title>Natrarchaeobius chitinivorans gen. nov., sp. nov., and Natrarchaeobius haloalkaliphilus sp. nov., alkaliphilic, chitin-utilizing haloarchaea from hypersaline alkaline lakes.</title>
        <authorList>
            <person name="Sorokin D.Y."/>
            <person name="Elcheninov A.G."/>
            <person name="Kostrikina N.A."/>
            <person name="Bale N.J."/>
            <person name="Sinninghe Damste J.S."/>
            <person name="Khijniak T.V."/>
            <person name="Kublanov I.V."/>
            <person name="Toshchakov S.V."/>
        </authorList>
    </citation>
    <scope>NUCLEOTIDE SEQUENCE [LARGE SCALE GENOMIC DNA]</scope>
    <source>
        <strain evidence="1 2">AArcht-Sl</strain>
    </source>
</reference>
<dbReference type="Proteomes" id="UP000273828">
    <property type="component" value="Unassembled WGS sequence"/>
</dbReference>
<protein>
    <submittedName>
        <fullName evidence="1">Uncharacterized protein</fullName>
    </submittedName>
</protein>
<dbReference type="AlphaFoldDB" id="A0A3N6LWF3"/>
<dbReference type="OrthoDB" id="166436at2157"/>
<sequence>MRRRSFIALTAVVPFAGCSSLLGGGIDTTIGEDERVEFEADEGAELTVTVDVEEVHELGDDMDVEREGIGFRLDHTEHGILDTRSIEGSETFEITVQNGGTHSVVIIGGVATVTIE</sequence>
<gene>
    <name evidence="1" type="ORF">EA462_02960</name>
</gene>